<name>A0A7X0DQG1_NOVIT</name>
<dbReference type="EMBL" id="JACIIX010000019">
    <property type="protein sequence ID" value="MBB6212237.1"/>
    <property type="molecule type" value="Genomic_DNA"/>
</dbReference>
<dbReference type="AlphaFoldDB" id="A0A7X0DQG1"/>
<dbReference type="RefSeq" id="WP_184265842.1">
    <property type="nucleotide sequence ID" value="NZ_JACIIX010000019.1"/>
</dbReference>
<accession>A0A7X0DQG1</accession>
<evidence type="ECO:0000313" key="4">
    <source>
        <dbReference type="Proteomes" id="UP000544872"/>
    </source>
</evidence>
<protein>
    <recommendedName>
        <fullName evidence="5">Glycine zipper domain-containing protein</fullName>
    </recommendedName>
</protein>
<organism evidence="3 4">
    <name type="scientific">Novispirillum itersonii</name>
    <name type="common">Aquaspirillum itersonii</name>
    <dbReference type="NCBI Taxonomy" id="189"/>
    <lineage>
        <taxon>Bacteria</taxon>
        <taxon>Pseudomonadati</taxon>
        <taxon>Pseudomonadota</taxon>
        <taxon>Alphaproteobacteria</taxon>
        <taxon>Rhodospirillales</taxon>
        <taxon>Novispirillaceae</taxon>
        <taxon>Novispirillum</taxon>
    </lineage>
</organism>
<dbReference type="Proteomes" id="UP000544872">
    <property type="component" value="Unassembled WGS sequence"/>
</dbReference>
<proteinExistence type="predicted"/>
<feature type="signal peptide" evidence="2">
    <location>
        <begin position="1"/>
        <end position="22"/>
    </location>
</feature>
<evidence type="ECO:0000313" key="3">
    <source>
        <dbReference type="EMBL" id="MBB6212237.1"/>
    </source>
</evidence>
<comment type="caution">
    <text evidence="3">The sequence shown here is derived from an EMBL/GenBank/DDBJ whole genome shotgun (WGS) entry which is preliminary data.</text>
</comment>
<keyword evidence="4" id="KW-1185">Reference proteome</keyword>
<keyword evidence="2" id="KW-0732">Signal</keyword>
<evidence type="ECO:0000256" key="1">
    <source>
        <dbReference type="SAM" id="Coils"/>
    </source>
</evidence>
<gene>
    <name evidence="3" type="ORF">FHS48_003687</name>
</gene>
<reference evidence="3 4" key="1">
    <citation type="submission" date="2020-08" db="EMBL/GenBank/DDBJ databases">
        <title>Genomic Encyclopedia of Type Strains, Phase IV (KMG-IV): sequencing the most valuable type-strain genomes for metagenomic binning, comparative biology and taxonomic classification.</title>
        <authorList>
            <person name="Goeker M."/>
        </authorList>
    </citation>
    <scope>NUCLEOTIDE SEQUENCE [LARGE SCALE GENOMIC DNA]</scope>
    <source>
        <strain evidence="3 4">DSM 11590</strain>
    </source>
</reference>
<feature type="chain" id="PRO_5031045911" description="Glycine zipper domain-containing protein" evidence="2">
    <location>
        <begin position="23"/>
        <end position="234"/>
    </location>
</feature>
<evidence type="ECO:0000256" key="2">
    <source>
        <dbReference type="SAM" id="SignalP"/>
    </source>
</evidence>
<evidence type="ECO:0008006" key="5">
    <source>
        <dbReference type="Google" id="ProtNLM"/>
    </source>
</evidence>
<sequence>MVRFGKGIATVVAACVFLAACATSNVDQATLTPAEKRLRQQADTFNQTVVEGAVAGCAVGLLVGLLASGGGKKGQGAAIGCAAGAAMGGATGYYVADKQEKYANEEARLDSMTDDVRKDNQRLADMIATSRQVIAEDSKTLDSLNQKIASGQITKDKARQELARIDENTQYMQKTLAKLKEKHTEYVQAREQTNGSAQREQAMDGEISKLEKQISQLEGDINGLVQRRQVARIG</sequence>
<dbReference type="PROSITE" id="PS51257">
    <property type="entry name" value="PROKAR_LIPOPROTEIN"/>
    <property type="match status" value="1"/>
</dbReference>
<keyword evidence="1" id="KW-0175">Coiled coil</keyword>
<feature type="coiled-coil region" evidence="1">
    <location>
        <begin position="95"/>
        <end position="227"/>
    </location>
</feature>